<comment type="caution">
    <text evidence="1">The sequence shown here is derived from an EMBL/GenBank/DDBJ whole genome shotgun (WGS) entry which is preliminary data.</text>
</comment>
<accession>A0A081MZT5</accession>
<dbReference type="NCBIfam" id="TIGR01595">
    <property type="entry name" value="cas_CT1132"/>
    <property type="match status" value="1"/>
</dbReference>
<reference evidence="1 2" key="1">
    <citation type="submission" date="2014-06" db="EMBL/GenBank/DDBJ databases">
        <title>Whole Genome Sequences of Three Symbiotic Endozoicomonas Bacteria.</title>
        <authorList>
            <person name="Neave M.J."/>
            <person name="Apprill A."/>
            <person name="Voolstra C.R."/>
        </authorList>
    </citation>
    <scope>NUCLEOTIDE SEQUENCE [LARGE SCALE GENOMIC DNA]</scope>
    <source>
        <strain evidence="1 2">LMG 24815</strain>
    </source>
</reference>
<protein>
    <recommendedName>
        <fullName evidence="3">CRISPR-associated protein Csh2</fullName>
    </recommendedName>
</protein>
<dbReference type="Pfam" id="PF05107">
    <property type="entry name" value="Cas_Cas7"/>
    <property type="match status" value="1"/>
</dbReference>
<keyword evidence="2" id="KW-1185">Reference proteome</keyword>
<dbReference type="AlphaFoldDB" id="A0A081MZT5"/>
<dbReference type="GO" id="GO:0043571">
    <property type="term" value="P:maintenance of CRISPR repeat elements"/>
    <property type="evidence" value="ECO:0007669"/>
    <property type="project" value="InterPro"/>
</dbReference>
<dbReference type="eggNOG" id="COG3649">
    <property type="taxonomic scope" value="Bacteria"/>
</dbReference>
<organism evidence="1 2">
    <name type="scientific">Endozoicomonas montiporae</name>
    <dbReference type="NCBI Taxonomy" id="1027273"/>
    <lineage>
        <taxon>Bacteria</taxon>
        <taxon>Pseudomonadati</taxon>
        <taxon>Pseudomonadota</taxon>
        <taxon>Gammaproteobacteria</taxon>
        <taxon>Oceanospirillales</taxon>
        <taxon>Endozoicomonadaceae</taxon>
        <taxon>Endozoicomonas</taxon>
    </lineage>
</organism>
<evidence type="ECO:0008006" key="3">
    <source>
        <dbReference type="Google" id="ProtNLM"/>
    </source>
</evidence>
<dbReference type="Proteomes" id="UP000028006">
    <property type="component" value="Unassembled WGS sequence"/>
</dbReference>
<sequence>MLTNVLQHPRDIFFLFDIENGNPNGDPDQDGAVRYDDEVRKAEMTGICLKRKIRDRVSLMKDCVPPYDTYFSSSQTVLNDHHRWAMEQADIEVAGLESDRGKKQKKVSASDRRKVTSLLTERFYDLRAFGAPLKASEFPGEVVRGPCQVPMIQSLNTVMPVDVGITRGSVTNERDADKESTMGQFSKIRHAVFMGVCTVSAHLSESTGFSEQDFEIMVDAIDYMFEEDRAHNRIINLQGMVVMKHESRLRSGKLHALKKAVEVEQKRKYTETFDDYEITVNKKLLPKGVSIERNDFETQ</sequence>
<dbReference type="RefSeq" id="WP_034879457.1">
    <property type="nucleotide sequence ID" value="NZ_JOKG01000006.1"/>
</dbReference>
<dbReference type="InterPro" id="IPR006482">
    <property type="entry name" value="Cas7_Csh2/Csh2"/>
</dbReference>
<name>A0A081MZT5_9GAMM</name>
<dbReference type="EMBL" id="JOKG01000006">
    <property type="protein sequence ID" value="KEQ11708.1"/>
    <property type="molecule type" value="Genomic_DNA"/>
</dbReference>
<evidence type="ECO:0000313" key="2">
    <source>
        <dbReference type="Proteomes" id="UP000028006"/>
    </source>
</evidence>
<proteinExistence type="predicted"/>
<evidence type="ECO:0000313" key="1">
    <source>
        <dbReference type="EMBL" id="KEQ11708.1"/>
    </source>
</evidence>
<gene>
    <name evidence="1" type="ORF">GZ77_24680</name>
</gene>